<accession>D5WFF5</accession>
<evidence type="ECO:0000313" key="2">
    <source>
        <dbReference type="Proteomes" id="UP000002190"/>
    </source>
</evidence>
<name>D5WFF5_PARAM</name>
<sequence>MGRLVWVSSLWQCALGTGDLNLVVSVDWQLNSDPELLVHWGAGVAHCPGRDGLSGLNASPNLLLQEVWVRLWVCDGWSRRESYLAALSGREL</sequence>
<dbReference type="KEGG" id="bge:BC1002_5375"/>
<organism evidence="1 2">
    <name type="scientific">Paraburkholderia atlantica</name>
    <dbReference type="NCBI Taxonomy" id="2654982"/>
    <lineage>
        <taxon>Bacteria</taxon>
        <taxon>Pseudomonadati</taxon>
        <taxon>Pseudomonadota</taxon>
        <taxon>Betaproteobacteria</taxon>
        <taxon>Burkholderiales</taxon>
        <taxon>Burkholderiaceae</taxon>
        <taxon>Paraburkholderia</taxon>
    </lineage>
</organism>
<reference evidence="2" key="1">
    <citation type="submission" date="2010-04" db="EMBL/GenBank/DDBJ databases">
        <title>Complete sequence of chromosome 2 of Burkholderia sp. CCGE1002.</title>
        <authorList>
            <consortium name="US DOE Joint Genome Institute"/>
            <person name="Lucas S."/>
            <person name="Copeland A."/>
            <person name="Lapidus A."/>
            <person name="Cheng J.-F."/>
            <person name="Bruce D."/>
            <person name="Goodwin L."/>
            <person name="Pitluck S."/>
            <person name="Chertkov O."/>
            <person name="Detter J.C."/>
            <person name="Han C."/>
            <person name="Tapia R."/>
            <person name="Land M."/>
            <person name="Hauser L."/>
            <person name="Kyrpides N."/>
            <person name="Ovchinnikova G."/>
            <person name="Martinez-Romero E."/>
            <person name="Hernandez M.A.R."/>
            <person name="Tiedje J.M."/>
            <person name="Woyke T."/>
        </authorList>
    </citation>
    <scope>NUCLEOTIDE SEQUENCE [LARGE SCALE GENOMIC DNA]</scope>
    <source>
        <strain evidence="2">CCGE1002</strain>
    </source>
</reference>
<dbReference type="HOGENOM" id="CLU_2407682_0_0_4"/>
<dbReference type="AlphaFoldDB" id="D5WFF5"/>
<dbReference type="EMBL" id="CP002014">
    <property type="protein sequence ID" value="ADG19309.1"/>
    <property type="molecule type" value="Genomic_DNA"/>
</dbReference>
<gene>
    <name evidence="1" type="ordered locus">BC1002_5375</name>
</gene>
<reference evidence="1 2" key="2">
    <citation type="journal article" date="2012" name="J. Bacteriol.">
        <title>Genome Sequences of Burkholderia sp. Strains CCGE1002 and H160, Isolated from Legume Nodules in Mexico and Brazil.</title>
        <authorList>
            <person name="Ormeno-Orrillo E."/>
            <person name="Rogel M.A."/>
            <person name="Chueire L.M."/>
            <person name="Tiedje J.M."/>
            <person name="Martinez-Romero E."/>
            <person name="Hungria M."/>
        </authorList>
    </citation>
    <scope>NUCLEOTIDE SEQUENCE [LARGE SCALE GENOMIC DNA]</scope>
    <source>
        <strain evidence="1 2">CCGE1002</strain>
    </source>
</reference>
<protein>
    <submittedName>
        <fullName evidence="1">Uncharacterized protein</fullName>
    </submittedName>
</protein>
<evidence type="ECO:0000313" key="1">
    <source>
        <dbReference type="EMBL" id="ADG19309.1"/>
    </source>
</evidence>
<proteinExistence type="predicted"/>
<dbReference type="Proteomes" id="UP000002190">
    <property type="component" value="Chromosome 2"/>
</dbReference>